<sequence>MENVFLLWHTHFDESLDGGEDVKLIGVYSTKELAENALVRMSKVEGFRDHTAGFEISEYKIDKDNWTSGFITE</sequence>
<organism evidence="2 3">
    <name type="scientific">Sphingobacterium multivorum</name>
    <dbReference type="NCBI Taxonomy" id="28454"/>
    <lineage>
        <taxon>Bacteria</taxon>
        <taxon>Pseudomonadati</taxon>
        <taxon>Bacteroidota</taxon>
        <taxon>Sphingobacteriia</taxon>
        <taxon>Sphingobacteriales</taxon>
        <taxon>Sphingobacteriaceae</taxon>
        <taxon>Sphingobacterium</taxon>
    </lineage>
</organism>
<gene>
    <name evidence="2" type="ORF">NCTC11343_00151</name>
</gene>
<name>A0A2X2IMV2_SPHMU</name>
<dbReference type="GeneID" id="97181886"/>
<dbReference type="AlphaFoldDB" id="A0A2X2IMV2"/>
<protein>
    <recommendedName>
        <fullName evidence="1">DUF7336 domain-containing protein</fullName>
    </recommendedName>
</protein>
<proteinExistence type="predicted"/>
<evidence type="ECO:0000313" key="2">
    <source>
        <dbReference type="EMBL" id="SPZ83632.1"/>
    </source>
</evidence>
<reference evidence="2 3" key="1">
    <citation type="submission" date="2018-06" db="EMBL/GenBank/DDBJ databases">
        <authorList>
            <consortium name="Pathogen Informatics"/>
            <person name="Doyle S."/>
        </authorList>
    </citation>
    <scope>NUCLEOTIDE SEQUENCE [LARGE SCALE GENOMIC DNA]</scope>
    <source>
        <strain evidence="2 3">NCTC11343</strain>
    </source>
</reference>
<evidence type="ECO:0000259" key="1">
    <source>
        <dbReference type="Pfam" id="PF24024"/>
    </source>
</evidence>
<dbReference type="InterPro" id="IPR055760">
    <property type="entry name" value="DUF7336"/>
</dbReference>
<dbReference type="RefSeq" id="WP_112373528.1">
    <property type="nucleotide sequence ID" value="NZ_CP069793.1"/>
</dbReference>
<accession>A0A2X2IMV2</accession>
<dbReference type="Pfam" id="PF24024">
    <property type="entry name" value="DUF7336"/>
    <property type="match status" value="1"/>
</dbReference>
<dbReference type="Proteomes" id="UP000251241">
    <property type="component" value="Unassembled WGS sequence"/>
</dbReference>
<feature type="domain" description="DUF7336" evidence="1">
    <location>
        <begin position="4"/>
        <end position="70"/>
    </location>
</feature>
<evidence type="ECO:0000313" key="3">
    <source>
        <dbReference type="Proteomes" id="UP000251241"/>
    </source>
</evidence>
<dbReference type="EMBL" id="UAUU01000002">
    <property type="protein sequence ID" value="SPZ83632.1"/>
    <property type="molecule type" value="Genomic_DNA"/>
</dbReference>